<dbReference type="EMBL" id="BSXS01000113">
    <property type="protein sequence ID" value="GME70893.1"/>
    <property type="molecule type" value="Genomic_DNA"/>
</dbReference>
<sequence>MKFEEPDIPFFPNLTKKLDIHLDAPCHGYLDIDLHKFTNLKSFPLITNWDEMKTLTKMVVKNFYYADCTDLFTNLPDSVDDFEFKIFENKSRPCWTFECPPRTKSTDTTESESDGGIIRHLYDPESNDMDVLDLTCLNFYRFSSISIFDAARPPHLTIIKLGDVSISLDEFSIGCLGTLTDHIRIEVPFITGNMRSCGLTKYYKAIKMLLSEPQRKRAKH</sequence>
<organism evidence="1 2">
    <name type="scientific">Ambrosiozyma monospora</name>
    <name type="common">Yeast</name>
    <name type="synonym">Endomycopsis monosporus</name>
    <dbReference type="NCBI Taxonomy" id="43982"/>
    <lineage>
        <taxon>Eukaryota</taxon>
        <taxon>Fungi</taxon>
        <taxon>Dikarya</taxon>
        <taxon>Ascomycota</taxon>
        <taxon>Saccharomycotina</taxon>
        <taxon>Pichiomycetes</taxon>
        <taxon>Pichiales</taxon>
        <taxon>Pichiaceae</taxon>
        <taxon>Ambrosiozyma</taxon>
    </lineage>
</organism>
<keyword evidence="2" id="KW-1185">Reference proteome</keyword>
<gene>
    <name evidence="1" type="ORF">Amon02_000037600</name>
</gene>
<name>A0ACB5SRP3_AMBMO</name>
<comment type="caution">
    <text evidence="1">The sequence shown here is derived from an EMBL/GenBank/DDBJ whole genome shotgun (WGS) entry which is preliminary data.</text>
</comment>
<protein>
    <submittedName>
        <fullName evidence="1">Unnamed protein product</fullName>
    </submittedName>
</protein>
<proteinExistence type="predicted"/>
<reference evidence="1" key="1">
    <citation type="submission" date="2023-04" db="EMBL/GenBank/DDBJ databases">
        <title>Ambrosiozyma monospora NBRC 10751.</title>
        <authorList>
            <person name="Ichikawa N."/>
            <person name="Sato H."/>
            <person name="Tonouchi N."/>
        </authorList>
    </citation>
    <scope>NUCLEOTIDE SEQUENCE</scope>
    <source>
        <strain evidence="1">NBRC 10751</strain>
    </source>
</reference>
<accession>A0ACB5SRP3</accession>
<evidence type="ECO:0000313" key="1">
    <source>
        <dbReference type="EMBL" id="GME70893.1"/>
    </source>
</evidence>
<evidence type="ECO:0000313" key="2">
    <source>
        <dbReference type="Proteomes" id="UP001165064"/>
    </source>
</evidence>
<dbReference type="Proteomes" id="UP001165064">
    <property type="component" value="Unassembled WGS sequence"/>
</dbReference>